<evidence type="ECO:0000259" key="3">
    <source>
        <dbReference type="PROSITE" id="PS50090"/>
    </source>
</evidence>
<proteinExistence type="predicted"/>
<reference evidence="4 5" key="1">
    <citation type="journal article" date="2018" name="IMA Fungus">
        <title>IMA Genome-F 9: Draft genome sequence of Annulohypoxylon stygium, Aspergillus mulundensis, Berkeleyomyces basicola (syn. Thielaviopsis basicola), Ceratocystis smalleyi, two Cercospora beticola strains, Coleophoma cylindrospora, Fusarium fracticaudum, Phialophora cf. hyalina, and Morchella septimelata.</title>
        <authorList>
            <person name="Wingfield B.D."/>
            <person name="Bills G.F."/>
            <person name="Dong Y."/>
            <person name="Huang W."/>
            <person name="Nel W.J."/>
            <person name="Swalarsk-Parry B.S."/>
            <person name="Vaghefi N."/>
            <person name="Wilken P.M."/>
            <person name="An Z."/>
            <person name="de Beer Z.W."/>
            <person name="De Vos L."/>
            <person name="Chen L."/>
            <person name="Duong T.A."/>
            <person name="Gao Y."/>
            <person name="Hammerbacher A."/>
            <person name="Kikkert J.R."/>
            <person name="Li Y."/>
            <person name="Li H."/>
            <person name="Li K."/>
            <person name="Li Q."/>
            <person name="Liu X."/>
            <person name="Ma X."/>
            <person name="Naidoo K."/>
            <person name="Pethybridge S.J."/>
            <person name="Sun J."/>
            <person name="Steenkamp E.T."/>
            <person name="van der Nest M.A."/>
            <person name="van Wyk S."/>
            <person name="Wingfield M.J."/>
            <person name="Xiong C."/>
            <person name="Yue Q."/>
            <person name="Zhang X."/>
        </authorList>
    </citation>
    <scope>NUCLEOTIDE SEQUENCE [LARGE SCALE GENOMIC DNA]</scope>
    <source>
        <strain evidence="4 5">DSM 5745</strain>
    </source>
</reference>
<dbReference type="SMART" id="SM00717">
    <property type="entry name" value="SANT"/>
    <property type="match status" value="1"/>
</dbReference>
<dbReference type="EMBL" id="PVWQ01000001">
    <property type="protein sequence ID" value="RDW93442.1"/>
    <property type="molecule type" value="Genomic_DNA"/>
</dbReference>
<organism evidence="4 5">
    <name type="scientific">Aspergillus mulundensis</name>
    <dbReference type="NCBI Taxonomy" id="1810919"/>
    <lineage>
        <taxon>Eukaryota</taxon>
        <taxon>Fungi</taxon>
        <taxon>Dikarya</taxon>
        <taxon>Ascomycota</taxon>
        <taxon>Pezizomycotina</taxon>
        <taxon>Eurotiomycetes</taxon>
        <taxon>Eurotiomycetidae</taxon>
        <taxon>Eurotiales</taxon>
        <taxon>Aspergillaceae</taxon>
        <taxon>Aspergillus</taxon>
        <taxon>Aspergillus subgen. Nidulantes</taxon>
    </lineage>
</organism>
<dbReference type="Proteomes" id="UP000256690">
    <property type="component" value="Unassembled WGS sequence"/>
</dbReference>
<evidence type="ECO:0000313" key="4">
    <source>
        <dbReference type="EMBL" id="RDW93442.1"/>
    </source>
</evidence>
<evidence type="ECO:0000313" key="5">
    <source>
        <dbReference type="Proteomes" id="UP000256690"/>
    </source>
</evidence>
<feature type="compositionally biased region" description="Acidic residues" evidence="2">
    <location>
        <begin position="114"/>
        <end position="123"/>
    </location>
</feature>
<dbReference type="RefSeq" id="XP_026608625.1">
    <property type="nucleotide sequence ID" value="XM_026742780.1"/>
</dbReference>
<keyword evidence="1" id="KW-0175">Coiled coil</keyword>
<evidence type="ECO:0000256" key="2">
    <source>
        <dbReference type="SAM" id="MobiDB-lite"/>
    </source>
</evidence>
<name>A0A3D8T4F1_9EURO</name>
<dbReference type="SUPFAM" id="SSF46689">
    <property type="entry name" value="Homeodomain-like"/>
    <property type="match status" value="1"/>
</dbReference>
<gene>
    <name evidence="4" type="ORF">DSM5745_00764</name>
</gene>
<dbReference type="PROSITE" id="PS50090">
    <property type="entry name" value="MYB_LIKE"/>
    <property type="match status" value="1"/>
</dbReference>
<feature type="compositionally biased region" description="Acidic residues" evidence="2">
    <location>
        <begin position="130"/>
        <end position="140"/>
    </location>
</feature>
<evidence type="ECO:0000256" key="1">
    <source>
        <dbReference type="SAM" id="Coils"/>
    </source>
</evidence>
<keyword evidence="5" id="KW-1185">Reference proteome</keyword>
<dbReference type="Pfam" id="PF00249">
    <property type="entry name" value="Myb_DNA-binding"/>
    <property type="match status" value="1"/>
</dbReference>
<feature type="domain" description="Myb-like" evidence="3">
    <location>
        <begin position="4"/>
        <end position="52"/>
    </location>
</feature>
<dbReference type="GeneID" id="38111134"/>
<dbReference type="Gene3D" id="1.10.10.60">
    <property type="entry name" value="Homeodomain-like"/>
    <property type="match status" value="1"/>
</dbReference>
<accession>A0A3D8T4F1</accession>
<dbReference type="InterPro" id="IPR001005">
    <property type="entry name" value="SANT/Myb"/>
</dbReference>
<dbReference type="Gene3D" id="1.10.287.1490">
    <property type="match status" value="1"/>
</dbReference>
<dbReference type="AlphaFoldDB" id="A0A3D8T4F1"/>
<dbReference type="InterPro" id="IPR009057">
    <property type="entry name" value="Homeodomain-like_sf"/>
</dbReference>
<feature type="region of interest" description="Disordered" evidence="2">
    <location>
        <begin position="66"/>
        <end position="164"/>
    </location>
</feature>
<dbReference type="CDD" id="cd00167">
    <property type="entry name" value="SANT"/>
    <property type="match status" value="1"/>
</dbReference>
<comment type="caution">
    <text evidence="4">The sequence shown here is derived from an EMBL/GenBank/DDBJ whole genome shotgun (WGS) entry which is preliminary data.</text>
</comment>
<protein>
    <recommendedName>
        <fullName evidence="3">Myb-like domain-containing protein</fullName>
    </recommendedName>
</protein>
<feature type="coiled-coil region" evidence="1">
    <location>
        <begin position="248"/>
        <end position="296"/>
    </location>
</feature>
<sequence>MSPKNCWTEEEIVRLVSHRKQFPDINWEDFAERFPFPGRTPTAIAARWRCLNLTRNLEEFDVGCKDTRSGSTTKTTTAAGNGPAWSTTTGVKRRRSGLPARTRGRPANGREDSNQDNEWEDEDWVHADDDLSDEMDDEMGPQDGQGGAGANNKNAYDNSGLRARVARRVPAKGRGRGTRIAMTTGASSGSFAAPARALGQRTIADRQRPAQFFARLFQDLSDYFADNEDRFAGVEEILGQTQQHHRRMDSLEAMYNGAITQNNDLEDEIVAYGETVKELKAAVESQAATIQTLKEDAATDRAKVQQLLQWIGEMSVANRISAGGQEAKQNDSAAPTPSL</sequence>
<feature type="compositionally biased region" description="Low complexity" evidence="2">
    <location>
        <begin position="69"/>
        <end position="80"/>
    </location>
</feature>